<dbReference type="InterPro" id="IPR006879">
    <property type="entry name" value="YdjC-like"/>
</dbReference>
<comment type="caution">
    <text evidence="6">The sequence shown here is derived from an EMBL/GenBank/DDBJ whole genome shotgun (WGS) entry which is preliminary data.</text>
</comment>
<evidence type="ECO:0000256" key="4">
    <source>
        <dbReference type="ARBA" id="ARBA00022842"/>
    </source>
</evidence>
<evidence type="ECO:0000313" key="6">
    <source>
        <dbReference type="EMBL" id="MBF4692518.1"/>
    </source>
</evidence>
<keyword evidence="5" id="KW-0119">Carbohydrate metabolism</keyword>
<dbReference type="Gene3D" id="3.20.20.370">
    <property type="entry name" value="Glycoside hydrolase/deacetylase"/>
    <property type="match status" value="1"/>
</dbReference>
<reference evidence="6 7" key="1">
    <citation type="submission" date="2020-11" db="EMBL/GenBank/DDBJ databases">
        <title>Fusibacter basophilias sp. nov.</title>
        <authorList>
            <person name="Qiu D."/>
        </authorList>
    </citation>
    <scope>NUCLEOTIDE SEQUENCE [LARGE SCALE GENOMIC DNA]</scope>
    <source>
        <strain evidence="6 7">Q10-2</strain>
    </source>
</reference>
<dbReference type="SUPFAM" id="SSF88713">
    <property type="entry name" value="Glycoside hydrolase/deacetylase"/>
    <property type="match status" value="1"/>
</dbReference>
<keyword evidence="3" id="KW-0378">Hydrolase</keyword>
<evidence type="ECO:0000313" key="7">
    <source>
        <dbReference type="Proteomes" id="UP000614200"/>
    </source>
</evidence>
<evidence type="ECO:0000256" key="1">
    <source>
        <dbReference type="ARBA" id="ARBA00001946"/>
    </source>
</evidence>
<evidence type="ECO:0000256" key="5">
    <source>
        <dbReference type="ARBA" id="ARBA00023277"/>
    </source>
</evidence>
<dbReference type="RefSeq" id="WP_194700763.1">
    <property type="nucleotide sequence ID" value="NZ_JADKNH010000003.1"/>
</dbReference>
<dbReference type="Proteomes" id="UP000614200">
    <property type="component" value="Unassembled WGS sequence"/>
</dbReference>
<organism evidence="6 7">
    <name type="scientific">Fusibacter ferrireducens</name>
    <dbReference type="NCBI Taxonomy" id="2785058"/>
    <lineage>
        <taxon>Bacteria</taxon>
        <taxon>Bacillati</taxon>
        <taxon>Bacillota</taxon>
        <taxon>Clostridia</taxon>
        <taxon>Eubacteriales</taxon>
        <taxon>Eubacteriales Family XII. Incertae Sedis</taxon>
        <taxon>Fusibacter</taxon>
    </lineage>
</organism>
<dbReference type="PANTHER" id="PTHR31609:SF1">
    <property type="entry name" value="CARBOHYDRATE DEACETYLASE"/>
    <property type="match status" value="1"/>
</dbReference>
<sequence length="257" mass="28696">MKSVIINADDFGMSEAFNHGVIKAYADGVVSSTSIMINLPTAVHALELANHYPDLFIGLHVNLVLGKPCADPALIPSLLDEQGKFYGSAHYRNGSKTFEYEAVKIEILAQMERYKALTGAYPKHIEGHAVGGEAVERALYDVAIAHNVHISPMNQFVDLPPLEGYKPVHSVISPEYMSMLNRGVKLEDFYEDRIGLLKAPENAIVELHFHPGYIDQYILDHSSLTLGRCQDLDTLCKPELKKWLAENHFKRVHFGNL</sequence>
<gene>
    <name evidence="6" type="ORF">ISU02_05285</name>
</gene>
<accession>A0ABR9ZPX9</accession>
<keyword evidence="4" id="KW-0460">Magnesium</keyword>
<dbReference type="Pfam" id="PF04794">
    <property type="entry name" value="YdjC"/>
    <property type="match status" value="1"/>
</dbReference>
<dbReference type="InterPro" id="IPR011330">
    <property type="entry name" value="Glyco_hydro/deAcase_b/a-brl"/>
</dbReference>
<dbReference type="PANTHER" id="PTHR31609">
    <property type="entry name" value="YDJC DEACETYLASE FAMILY MEMBER"/>
    <property type="match status" value="1"/>
</dbReference>
<proteinExistence type="predicted"/>
<evidence type="ECO:0000256" key="2">
    <source>
        <dbReference type="ARBA" id="ARBA00022723"/>
    </source>
</evidence>
<keyword evidence="7" id="KW-1185">Reference proteome</keyword>
<name>A0ABR9ZPX9_9FIRM</name>
<evidence type="ECO:0000256" key="3">
    <source>
        <dbReference type="ARBA" id="ARBA00022801"/>
    </source>
</evidence>
<keyword evidence="2" id="KW-0479">Metal-binding</keyword>
<dbReference type="EMBL" id="JADKNH010000003">
    <property type="protein sequence ID" value="MBF4692518.1"/>
    <property type="molecule type" value="Genomic_DNA"/>
</dbReference>
<comment type="cofactor">
    <cofactor evidence="1">
        <name>Mg(2+)</name>
        <dbReference type="ChEBI" id="CHEBI:18420"/>
    </cofactor>
</comment>
<protein>
    <submittedName>
        <fullName evidence="6">ChbG/HpnK family deacetylase</fullName>
    </submittedName>
</protein>